<dbReference type="AlphaFoldDB" id="A0A939D6I3"/>
<name>A0A939D6I3_CLOAM</name>
<dbReference type="EMBL" id="JAFJZZ010000001">
    <property type="protein sequence ID" value="MBN7771997.1"/>
    <property type="molecule type" value="Genomic_DNA"/>
</dbReference>
<dbReference type="RefSeq" id="WP_206580776.1">
    <property type="nucleotide sequence ID" value="NZ_JAFJZZ010000001.1"/>
</dbReference>
<proteinExistence type="predicted"/>
<gene>
    <name evidence="1" type="ORF">JYB65_01290</name>
</gene>
<keyword evidence="2" id="KW-1185">Reference proteome</keyword>
<comment type="caution">
    <text evidence="1">The sequence shown here is derived from an EMBL/GenBank/DDBJ whole genome shotgun (WGS) entry which is preliminary data.</text>
</comment>
<organism evidence="1 2">
    <name type="scientific">Clostridium aminobutyricum</name>
    <dbReference type="NCBI Taxonomy" id="33953"/>
    <lineage>
        <taxon>Bacteria</taxon>
        <taxon>Bacillati</taxon>
        <taxon>Bacillota</taxon>
        <taxon>Clostridia</taxon>
        <taxon>Eubacteriales</taxon>
        <taxon>Clostridiaceae</taxon>
        <taxon>Clostridium</taxon>
    </lineage>
</organism>
<reference evidence="1" key="1">
    <citation type="submission" date="2021-02" db="EMBL/GenBank/DDBJ databases">
        <title>Abyssanaerobacter marinus gen.nov., sp., nov, anaerobic bacterium isolated from the Onnuri vent field of Indian Ocean and suggestion of Mogibacteriaceae fam. nov., and proposal of reclassification of ambiguous this family's genus member.</title>
        <authorList>
            <person name="Kim Y.J."/>
            <person name="Yang J.-A."/>
        </authorList>
    </citation>
    <scope>NUCLEOTIDE SEQUENCE</scope>
    <source>
        <strain evidence="1">DSM 2634</strain>
    </source>
</reference>
<accession>A0A939D6I3</accession>
<sequence>MPQACLARQNGQQGAERVGAEGVAFLPQACLARQNGQQGAERVGAVAVRKHSLNHTATLLV</sequence>
<protein>
    <submittedName>
        <fullName evidence="1">Uncharacterized protein</fullName>
    </submittedName>
</protein>
<dbReference type="Proteomes" id="UP000664545">
    <property type="component" value="Unassembled WGS sequence"/>
</dbReference>
<evidence type="ECO:0000313" key="2">
    <source>
        <dbReference type="Proteomes" id="UP000664545"/>
    </source>
</evidence>
<evidence type="ECO:0000313" key="1">
    <source>
        <dbReference type="EMBL" id="MBN7771997.1"/>
    </source>
</evidence>